<keyword evidence="2" id="KW-1185">Reference proteome</keyword>
<protein>
    <submittedName>
        <fullName evidence="3">Uncharacterized protein</fullName>
    </submittedName>
</protein>
<organism evidence="2 3">
    <name type="scientific">Trichobilharzia regenti</name>
    <name type="common">Nasal bird schistosome</name>
    <dbReference type="NCBI Taxonomy" id="157069"/>
    <lineage>
        <taxon>Eukaryota</taxon>
        <taxon>Metazoa</taxon>
        <taxon>Spiralia</taxon>
        <taxon>Lophotrochozoa</taxon>
        <taxon>Platyhelminthes</taxon>
        <taxon>Trematoda</taxon>
        <taxon>Digenea</taxon>
        <taxon>Strigeidida</taxon>
        <taxon>Schistosomatoidea</taxon>
        <taxon>Schistosomatidae</taxon>
        <taxon>Trichobilharzia</taxon>
    </lineage>
</organism>
<reference evidence="2" key="1">
    <citation type="submission" date="2022-06" db="EMBL/GenBank/DDBJ databases">
        <authorList>
            <person name="Berger JAMES D."/>
            <person name="Berger JAMES D."/>
        </authorList>
    </citation>
    <scope>NUCLEOTIDE SEQUENCE [LARGE SCALE GENOMIC DNA]</scope>
</reference>
<proteinExistence type="predicted"/>
<evidence type="ECO:0000256" key="1">
    <source>
        <dbReference type="SAM" id="Coils"/>
    </source>
</evidence>
<dbReference type="Proteomes" id="UP000050795">
    <property type="component" value="Unassembled WGS sequence"/>
</dbReference>
<name>A0AA85K1J4_TRIRE</name>
<evidence type="ECO:0000313" key="3">
    <source>
        <dbReference type="WBParaSite" id="TREG1_67290.1"/>
    </source>
</evidence>
<evidence type="ECO:0000313" key="2">
    <source>
        <dbReference type="Proteomes" id="UP000050795"/>
    </source>
</evidence>
<keyword evidence="1" id="KW-0175">Coiled coil</keyword>
<dbReference type="WBParaSite" id="TREG1_67290.1">
    <property type="protein sequence ID" value="TREG1_67290.1"/>
    <property type="gene ID" value="TREG1_67290"/>
</dbReference>
<accession>A0AA85K1J4</accession>
<reference evidence="3" key="2">
    <citation type="submission" date="2023-11" db="UniProtKB">
        <authorList>
            <consortium name="WormBaseParasite"/>
        </authorList>
    </citation>
    <scope>IDENTIFICATION</scope>
</reference>
<sequence>MHQSTYISLYDDEDDLELHDVTKELENLKAVFSRYDNHAVKLQNELELVREDLYGLIHARGTKPDNEDNIKPNEIKLTQEDFETIKLINERQAKKMLSLKKKAHTYKSNFNVLLQEMDKQKNLLEDCKKNDMITVEKSVQTDLAEPLSIETSQIRPLTLDKFTHGVLEIAFQLHEKLSECHGRRRLEIIHHEKHTSELSRNHLEALKRVQEKQQKNLTEFKYRIQKATQQELGVLREEREKLLSQLNEIRKSEQQTRHTNSLLKLEIHNLEKKLNGYEAKVHS</sequence>
<dbReference type="AlphaFoldDB" id="A0AA85K1J4"/>
<feature type="coiled-coil region" evidence="1">
    <location>
        <begin position="225"/>
        <end position="280"/>
    </location>
</feature>